<dbReference type="RefSeq" id="WP_205385755.1">
    <property type="nucleotide sequence ID" value="NZ_JAFFZS010000027.1"/>
</dbReference>
<keyword evidence="1" id="KW-0812">Transmembrane</keyword>
<feature type="transmembrane region" description="Helical" evidence="1">
    <location>
        <begin position="7"/>
        <end position="36"/>
    </location>
</feature>
<comment type="caution">
    <text evidence="2">The sequence shown here is derived from an EMBL/GenBank/DDBJ whole genome shotgun (WGS) entry which is preliminary data.</text>
</comment>
<feature type="transmembrane region" description="Helical" evidence="1">
    <location>
        <begin position="83"/>
        <end position="100"/>
    </location>
</feature>
<feature type="transmembrane region" description="Helical" evidence="1">
    <location>
        <begin position="106"/>
        <end position="126"/>
    </location>
</feature>
<reference evidence="2 3" key="1">
    <citation type="submission" date="2021-02" db="EMBL/GenBank/DDBJ databases">
        <title>Whole genome sequencing of Streptomyces actuosus VRA1.</title>
        <authorList>
            <person name="Sen G."/>
            <person name="Sen A."/>
        </authorList>
    </citation>
    <scope>NUCLEOTIDE SEQUENCE [LARGE SCALE GENOMIC DNA]</scope>
    <source>
        <strain evidence="2 3">VRA1</strain>
    </source>
</reference>
<dbReference type="EMBL" id="JAFFZS010000027">
    <property type="protein sequence ID" value="MBN0047625.1"/>
    <property type="molecule type" value="Genomic_DNA"/>
</dbReference>
<keyword evidence="1" id="KW-1133">Transmembrane helix</keyword>
<gene>
    <name evidence="2" type="ORF">JS756_26660</name>
</gene>
<protein>
    <submittedName>
        <fullName evidence="2">Uncharacterized protein</fullName>
    </submittedName>
</protein>
<feature type="transmembrane region" description="Helical" evidence="1">
    <location>
        <begin position="48"/>
        <end position="71"/>
    </location>
</feature>
<keyword evidence="1" id="KW-0472">Membrane</keyword>
<name>A0ABS2VXJ2_STRAS</name>
<keyword evidence="3" id="KW-1185">Reference proteome</keyword>
<sequence>MTRGLRFGLVVGGVCAVGWGAVWTAAVMVASVVAPWRAVLPALLSEVVLMGGSLSVGAALGLLLGAALALAPGRLTTHGLLRRLLAGVVAGTLFVGEAVVSAEGGIQQVLSTLAAVPVVGAAAAACSGDIAGRSRRHAWLWERTPRWADVRSLAWRGRLRAVAELLWN</sequence>
<evidence type="ECO:0000256" key="1">
    <source>
        <dbReference type="SAM" id="Phobius"/>
    </source>
</evidence>
<dbReference type="Proteomes" id="UP000788262">
    <property type="component" value="Unassembled WGS sequence"/>
</dbReference>
<accession>A0ABS2VXJ2</accession>
<proteinExistence type="predicted"/>
<evidence type="ECO:0000313" key="3">
    <source>
        <dbReference type="Proteomes" id="UP000788262"/>
    </source>
</evidence>
<evidence type="ECO:0000313" key="2">
    <source>
        <dbReference type="EMBL" id="MBN0047625.1"/>
    </source>
</evidence>
<organism evidence="2 3">
    <name type="scientific">Streptomyces actuosus</name>
    <dbReference type="NCBI Taxonomy" id="1885"/>
    <lineage>
        <taxon>Bacteria</taxon>
        <taxon>Bacillati</taxon>
        <taxon>Actinomycetota</taxon>
        <taxon>Actinomycetes</taxon>
        <taxon>Kitasatosporales</taxon>
        <taxon>Streptomycetaceae</taxon>
        <taxon>Streptomyces</taxon>
    </lineage>
</organism>